<dbReference type="EMBL" id="JAPQKH010000003">
    <property type="protein sequence ID" value="KAJ5108769.1"/>
    <property type="molecule type" value="Genomic_DNA"/>
</dbReference>
<reference evidence="2" key="2">
    <citation type="journal article" date="2023" name="IMA Fungus">
        <title>Comparative genomic study of the Penicillium genus elucidates a diverse pangenome and 15 lateral gene transfer events.</title>
        <authorList>
            <person name="Petersen C."/>
            <person name="Sorensen T."/>
            <person name="Nielsen M.R."/>
            <person name="Sondergaard T.E."/>
            <person name="Sorensen J.L."/>
            <person name="Fitzpatrick D.A."/>
            <person name="Frisvad J.C."/>
            <person name="Nielsen K.L."/>
        </authorList>
    </citation>
    <scope>NUCLEOTIDE SEQUENCE</scope>
    <source>
        <strain evidence="2">IBT 30069</strain>
    </source>
</reference>
<keyword evidence="1" id="KW-0732">Signal</keyword>
<feature type="signal peptide" evidence="1">
    <location>
        <begin position="1"/>
        <end position="17"/>
    </location>
</feature>
<evidence type="ECO:0008006" key="4">
    <source>
        <dbReference type="Google" id="ProtNLM"/>
    </source>
</evidence>
<protein>
    <recommendedName>
        <fullName evidence="4">Hydrophobin</fullName>
    </recommendedName>
</protein>
<evidence type="ECO:0000313" key="3">
    <source>
        <dbReference type="Proteomes" id="UP001149165"/>
    </source>
</evidence>
<evidence type="ECO:0000313" key="2">
    <source>
        <dbReference type="EMBL" id="KAJ5108769.1"/>
    </source>
</evidence>
<reference evidence="2" key="1">
    <citation type="submission" date="2022-11" db="EMBL/GenBank/DDBJ databases">
        <authorList>
            <person name="Petersen C."/>
        </authorList>
    </citation>
    <scope>NUCLEOTIDE SEQUENCE</scope>
    <source>
        <strain evidence="2">IBT 30069</strain>
    </source>
</reference>
<dbReference type="Proteomes" id="UP001149165">
    <property type="component" value="Unassembled WGS sequence"/>
</dbReference>
<organism evidence="2 3">
    <name type="scientific">Penicillium angulare</name>
    <dbReference type="NCBI Taxonomy" id="116970"/>
    <lineage>
        <taxon>Eukaryota</taxon>
        <taxon>Fungi</taxon>
        <taxon>Dikarya</taxon>
        <taxon>Ascomycota</taxon>
        <taxon>Pezizomycotina</taxon>
        <taxon>Eurotiomycetes</taxon>
        <taxon>Eurotiomycetidae</taxon>
        <taxon>Eurotiales</taxon>
        <taxon>Aspergillaceae</taxon>
        <taxon>Penicillium</taxon>
    </lineage>
</organism>
<feature type="chain" id="PRO_5040789975" description="Hydrophobin" evidence="1">
    <location>
        <begin position="18"/>
        <end position="114"/>
    </location>
</feature>
<keyword evidence="3" id="KW-1185">Reference proteome</keyword>
<dbReference type="AlphaFoldDB" id="A0A9W9FYJ6"/>
<dbReference type="OrthoDB" id="4500971at2759"/>
<comment type="caution">
    <text evidence="2">The sequence shown here is derived from an EMBL/GenBank/DDBJ whole genome shotgun (WGS) entry which is preliminary data.</text>
</comment>
<evidence type="ECO:0000256" key="1">
    <source>
        <dbReference type="SAM" id="SignalP"/>
    </source>
</evidence>
<proteinExistence type="predicted"/>
<accession>A0A9W9FYJ6</accession>
<name>A0A9W9FYJ6_9EURO</name>
<sequence>MKTSMFLLVASAGLTLAQPASLGERADTVCQSGNGNPLEPTPACCYYMSWTKEHLPYSVCMAPSSSKNTAEFNESCKKIKADAKPQCCPKTLITDDETKNIGDDFLCTAPRTVA</sequence>
<gene>
    <name evidence="2" type="ORF">N7456_005444</name>
</gene>